<comment type="caution">
    <text evidence="1">The sequence shown here is derived from an EMBL/GenBank/DDBJ whole genome shotgun (WGS) entry which is preliminary data.</text>
</comment>
<dbReference type="Proteomes" id="UP000245383">
    <property type="component" value="Unassembled WGS sequence"/>
</dbReference>
<sequence>MDAETAAQMLRGFTEKVNQLLLEREISAELEDEHVIPKVQEANLMIYPEFREAIPSMENDFFRSPFTEKERKEIIYSCPRTSSINYSPPPINKAVSENIRRPAPFFITSKRHEDFLIEGLDVMRLVLADLASTVTQARLKNIHNGLDLPGKAPQLSGQEINLRRSQKELEEKSPFDRASRMLTAASLRRRATAGREAARSFQRLSSRSPLIDVHRSLEEAFRLEVGSEHRTKGIQNSLQEPLYGRSWGSFGSAAHDSSSEKEKKSDQKGLKSFIYKSSIASCKEGNCRSMGPEPRIPLSIVYNPKKNWRSTPGLRPAEAQQICGREELQDGNIDINIHRIDNARSRIENNTLHLVIVAPKEKRAGKPIERPCQITGHNDILLCPIHTYKVYKVRIAKELCPTPHINNSTIMVNRLFRYIKNFNKSLSVDSITRYIHILSDLIVRPKNTPIPKARAIGATLAADSGVSTDDIVSHAFWSNYTIFDSYYRLSRDSSTNLTESVLNLK</sequence>
<dbReference type="OrthoDB" id="5963861at2759"/>
<evidence type="ECO:0000313" key="2">
    <source>
        <dbReference type="Proteomes" id="UP000245383"/>
    </source>
</evidence>
<dbReference type="EMBL" id="MBFR01000369">
    <property type="protein sequence ID" value="PVU88615.1"/>
    <property type="molecule type" value="Genomic_DNA"/>
</dbReference>
<reference evidence="1 2" key="1">
    <citation type="journal article" date="2018" name="MBio">
        <title>Comparative Genomics Reveals the Core Gene Toolbox for the Fungus-Insect Symbiosis.</title>
        <authorList>
            <person name="Wang Y."/>
            <person name="Stata M."/>
            <person name="Wang W."/>
            <person name="Stajich J.E."/>
            <person name="White M.M."/>
            <person name="Moncalvo J.M."/>
        </authorList>
    </citation>
    <scope>NUCLEOTIDE SEQUENCE [LARGE SCALE GENOMIC DNA]</scope>
    <source>
        <strain evidence="1 2">SWE-8-4</strain>
    </source>
</reference>
<gene>
    <name evidence="1" type="ORF">BB561_005757</name>
</gene>
<dbReference type="AlphaFoldDB" id="A0A2T9Y8G7"/>
<protein>
    <submittedName>
        <fullName evidence="1">Uncharacterized protein</fullName>
    </submittedName>
</protein>
<accession>A0A2T9Y8G7</accession>
<name>A0A2T9Y8G7_9FUNG</name>
<evidence type="ECO:0000313" key="1">
    <source>
        <dbReference type="EMBL" id="PVU88615.1"/>
    </source>
</evidence>
<organism evidence="1 2">
    <name type="scientific">Smittium simulii</name>
    <dbReference type="NCBI Taxonomy" id="133385"/>
    <lineage>
        <taxon>Eukaryota</taxon>
        <taxon>Fungi</taxon>
        <taxon>Fungi incertae sedis</taxon>
        <taxon>Zoopagomycota</taxon>
        <taxon>Kickxellomycotina</taxon>
        <taxon>Harpellomycetes</taxon>
        <taxon>Harpellales</taxon>
        <taxon>Legeriomycetaceae</taxon>
        <taxon>Smittium</taxon>
    </lineage>
</organism>
<keyword evidence="2" id="KW-1185">Reference proteome</keyword>
<proteinExistence type="predicted"/>